<evidence type="ECO:0000256" key="1">
    <source>
        <dbReference type="SAM" id="SignalP"/>
    </source>
</evidence>
<organism evidence="2 3">
    <name type="scientific">Mycena metata</name>
    <dbReference type="NCBI Taxonomy" id="1033252"/>
    <lineage>
        <taxon>Eukaryota</taxon>
        <taxon>Fungi</taxon>
        <taxon>Dikarya</taxon>
        <taxon>Basidiomycota</taxon>
        <taxon>Agaricomycotina</taxon>
        <taxon>Agaricomycetes</taxon>
        <taxon>Agaricomycetidae</taxon>
        <taxon>Agaricales</taxon>
        <taxon>Marasmiineae</taxon>
        <taxon>Mycenaceae</taxon>
        <taxon>Mycena</taxon>
    </lineage>
</organism>
<dbReference type="AlphaFoldDB" id="A0AAD7IHQ4"/>
<dbReference type="EMBL" id="JARKIB010000092">
    <property type="protein sequence ID" value="KAJ7743202.1"/>
    <property type="molecule type" value="Genomic_DNA"/>
</dbReference>
<keyword evidence="3" id="KW-1185">Reference proteome</keyword>
<evidence type="ECO:0000313" key="2">
    <source>
        <dbReference type="EMBL" id="KAJ7743202.1"/>
    </source>
</evidence>
<comment type="caution">
    <text evidence="2">The sequence shown here is derived from an EMBL/GenBank/DDBJ whole genome shotgun (WGS) entry which is preliminary data.</text>
</comment>
<evidence type="ECO:0000313" key="3">
    <source>
        <dbReference type="Proteomes" id="UP001215598"/>
    </source>
</evidence>
<feature type="chain" id="PRO_5041911222" evidence="1">
    <location>
        <begin position="21"/>
        <end position="204"/>
    </location>
</feature>
<keyword evidence="1" id="KW-0732">Signal</keyword>
<protein>
    <submittedName>
        <fullName evidence="2">Uncharacterized protein</fullName>
    </submittedName>
</protein>
<accession>A0AAD7IHQ4</accession>
<gene>
    <name evidence="2" type="ORF">B0H16DRAFT_1463841</name>
</gene>
<proteinExistence type="predicted"/>
<reference evidence="2" key="1">
    <citation type="submission" date="2023-03" db="EMBL/GenBank/DDBJ databases">
        <title>Massive genome expansion in bonnet fungi (Mycena s.s.) driven by repeated elements and novel gene families across ecological guilds.</title>
        <authorList>
            <consortium name="Lawrence Berkeley National Laboratory"/>
            <person name="Harder C.B."/>
            <person name="Miyauchi S."/>
            <person name="Viragh M."/>
            <person name="Kuo A."/>
            <person name="Thoen E."/>
            <person name="Andreopoulos B."/>
            <person name="Lu D."/>
            <person name="Skrede I."/>
            <person name="Drula E."/>
            <person name="Henrissat B."/>
            <person name="Morin E."/>
            <person name="Kohler A."/>
            <person name="Barry K."/>
            <person name="LaButti K."/>
            <person name="Morin E."/>
            <person name="Salamov A."/>
            <person name="Lipzen A."/>
            <person name="Mereny Z."/>
            <person name="Hegedus B."/>
            <person name="Baldrian P."/>
            <person name="Stursova M."/>
            <person name="Weitz H."/>
            <person name="Taylor A."/>
            <person name="Grigoriev I.V."/>
            <person name="Nagy L.G."/>
            <person name="Martin F."/>
            <person name="Kauserud H."/>
        </authorList>
    </citation>
    <scope>NUCLEOTIDE SEQUENCE</scope>
    <source>
        <strain evidence="2">CBHHK182m</strain>
    </source>
</reference>
<dbReference type="Proteomes" id="UP001215598">
    <property type="component" value="Unassembled WGS sequence"/>
</dbReference>
<name>A0AAD7IHQ4_9AGAR</name>
<sequence length="204" mass="23646">MAVRFGLVLMASAIAFKLMALHLGPIGKRLGSEKVFRVLRANEATDRKVLLTTLVALDELYKMVIEIRHFAEDLPFWDTTTSRPKKEIFDIRPFLAHISTIKPYRHVQLCPLRLNKTHWSLPDCNNRIPTFVQAAYQATIHIIQYSIITENIAIWLYNKIVFWPIMHSLIMVMDDYLKAFTGHSNIQDEFWARKPARQQGDPLG</sequence>
<feature type="signal peptide" evidence="1">
    <location>
        <begin position="1"/>
        <end position="20"/>
    </location>
</feature>